<sequence>MLILCTTASILYGQQQLQGHVYGKDSLALASVSIQNKSTGYGTISSPSGYFELTAHNGDTLLLSAVGYVSMLRIVTKDHLRGQMRLYLKQQVFELNTFQIEQRNHKKDSLATREEYDRIFNYRLPKVGEVIAIMPVGIAVNINQLYKLLSFKKNRDKFRFKDRLIQHEREAYVDHRYTPEVVERWTGLRGDSLAEFIRLYRPSYQFLANAPEYDLLYFIKTAYKQYSDSLQRLAH</sequence>
<dbReference type="SUPFAM" id="SSF49464">
    <property type="entry name" value="Carboxypeptidase regulatory domain-like"/>
    <property type="match status" value="1"/>
</dbReference>
<evidence type="ECO:0000313" key="2">
    <source>
        <dbReference type="Proteomes" id="UP001549749"/>
    </source>
</evidence>
<dbReference type="RefSeq" id="WP_354658829.1">
    <property type="nucleotide sequence ID" value="NZ_JBEXAC010000001.1"/>
</dbReference>
<proteinExistence type="predicted"/>
<dbReference type="Proteomes" id="UP001549749">
    <property type="component" value="Unassembled WGS sequence"/>
</dbReference>
<protein>
    <submittedName>
        <fullName evidence="1">Carboxypeptidase-like regulatory domain-containing protein</fullName>
    </submittedName>
</protein>
<organism evidence="1 2">
    <name type="scientific">Chitinophaga defluvii</name>
    <dbReference type="NCBI Taxonomy" id="3163343"/>
    <lineage>
        <taxon>Bacteria</taxon>
        <taxon>Pseudomonadati</taxon>
        <taxon>Bacteroidota</taxon>
        <taxon>Chitinophagia</taxon>
        <taxon>Chitinophagales</taxon>
        <taxon>Chitinophagaceae</taxon>
        <taxon>Chitinophaga</taxon>
    </lineage>
</organism>
<accession>A0ABV2SZH7</accession>
<evidence type="ECO:0000313" key="1">
    <source>
        <dbReference type="EMBL" id="MET6996181.1"/>
    </source>
</evidence>
<comment type="caution">
    <text evidence="1">The sequence shown here is derived from an EMBL/GenBank/DDBJ whole genome shotgun (WGS) entry which is preliminary data.</text>
</comment>
<keyword evidence="2" id="KW-1185">Reference proteome</keyword>
<reference evidence="1 2" key="1">
    <citation type="submission" date="2024-06" db="EMBL/GenBank/DDBJ databases">
        <title>Chitinophaga defluvii sp. nov., isolated from municipal sewage.</title>
        <authorList>
            <person name="Zhang L."/>
        </authorList>
    </citation>
    <scope>NUCLEOTIDE SEQUENCE [LARGE SCALE GENOMIC DNA]</scope>
    <source>
        <strain evidence="1 2">H8</strain>
    </source>
</reference>
<name>A0ABV2SZH7_9BACT</name>
<dbReference type="InterPro" id="IPR008969">
    <property type="entry name" value="CarboxyPept-like_regulatory"/>
</dbReference>
<dbReference type="EMBL" id="JBEXAC010000001">
    <property type="protein sequence ID" value="MET6996181.1"/>
    <property type="molecule type" value="Genomic_DNA"/>
</dbReference>
<gene>
    <name evidence="1" type="ORF">ABR189_02325</name>
</gene>